<dbReference type="InterPro" id="IPR051532">
    <property type="entry name" value="Ester_Hydrolysis_Enzymes"/>
</dbReference>
<keyword evidence="4" id="KW-1185">Reference proteome</keyword>
<dbReference type="EMBL" id="QGDO01000002">
    <property type="protein sequence ID" value="PWJ43136.1"/>
    <property type="molecule type" value="Genomic_DNA"/>
</dbReference>
<feature type="chain" id="PRO_5016454698" evidence="1">
    <location>
        <begin position="20"/>
        <end position="440"/>
    </location>
</feature>
<dbReference type="Pfam" id="PF13472">
    <property type="entry name" value="Lipase_GDSL_2"/>
    <property type="match status" value="1"/>
</dbReference>
<dbReference type="Gene3D" id="3.40.50.1110">
    <property type="entry name" value="SGNH hydrolase"/>
    <property type="match status" value="1"/>
</dbReference>
<dbReference type="PANTHER" id="PTHR30383:SF29">
    <property type="entry name" value="SGNH HYDROLASE-TYPE ESTERASE DOMAIN-CONTAINING PROTEIN"/>
    <property type="match status" value="1"/>
</dbReference>
<dbReference type="Proteomes" id="UP000245535">
    <property type="component" value="Unassembled WGS sequence"/>
</dbReference>
<dbReference type="GO" id="GO:0016788">
    <property type="term" value="F:hydrolase activity, acting on ester bonds"/>
    <property type="evidence" value="ECO:0007669"/>
    <property type="project" value="UniProtKB-ARBA"/>
</dbReference>
<feature type="signal peptide" evidence="1">
    <location>
        <begin position="1"/>
        <end position="19"/>
    </location>
</feature>
<name>A0A315ZC31_SEDFL</name>
<dbReference type="AlphaFoldDB" id="A0A315ZC31"/>
<dbReference type="PANTHER" id="PTHR30383">
    <property type="entry name" value="THIOESTERASE 1/PROTEASE 1/LYSOPHOSPHOLIPASE L1"/>
    <property type="match status" value="1"/>
</dbReference>
<keyword evidence="1" id="KW-0732">Signal</keyword>
<gene>
    <name evidence="3" type="ORF">BC781_102685</name>
</gene>
<dbReference type="Gene3D" id="2.60.120.1360">
    <property type="match status" value="1"/>
</dbReference>
<reference evidence="3 4" key="1">
    <citation type="submission" date="2018-03" db="EMBL/GenBank/DDBJ databases">
        <title>Genomic Encyclopedia of Archaeal and Bacterial Type Strains, Phase II (KMG-II): from individual species to whole genera.</title>
        <authorList>
            <person name="Goeker M."/>
        </authorList>
    </citation>
    <scope>NUCLEOTIDE SEQUENCE [LARGE SCALE GENOMIC DNA]</scope>
    <source>
        <strain evidence="3 4">DSM 28229</strain>
    </source>
</reference>
<evidence type="ECO:0000256" key="1">
    <source>
        <dbReference type="SAM" id="SignalP"/>
    </source>
</evidence>
<dbReference type="OrthoDB" id="9764375at2"/>
<sequence length="440" mass="50773">MLRKGTFVSLFLLPAMLVAGVNVCSDEGEKPEEKKSSKFERLDANFTFVRQDLNVWEDFGQDKSLNSFFNKLYTLEKEKKGKVNILHIGDSHIQADFLTGHIREMFYMDERFPMSARGFVFPYRMARSNNPKNFEVNYTGKWTGKRIAVRKHKSDWGVAGYTADTYTDGARLRILPNADSVCVFETDEIKVFDQGGLKAFDVNYNTEGLGVDIKRTEAENYTLFESEKPLDEIRLKFQKTSPHQSHFMLQGLYLDNQKPGVTYSAAGVNSATVNSFLRSESLSEQLQELNPDLLVISLGTNDAYNDAFKEYTFKEKYRELLAKILKKQPNLTILLTTPGDNYRLRKYVNMNNVKARKVIMELAEEFELAVWDMYTVMGGLKAIDEWYQEGLSSEDRIHLNRKGYMYQAELFYEAFDKAYEGFVQRKEREKPSKDIAAVAR</sequence>
<feature type="domain" description="SGNH hydrolase-type esterase" evidence="2">
    <location>
        <begin position="260"/>
        <end position="404"/>
    </location>
</feature>
<dbReference type="RefSeq" id="WP_109617436.1">
    <property type="nucleotide sequence ID" value="NZ_QGDO01000002.1"/>
</dbReference>
<dbReference type="InterPro" id="IPR013830">
    <property type="entry name" value="SGNH_hydro"/>
</dbReference>
<evidence type="ECO:0000259" key="2">
    <source>
        <dbReference type="Pfam" id="PF13472"/>
    </source>
</evidence>
<organism evidence="3 4">
    <name type="scientific">Sediminitomix flava</name>
    <dbReference type="NCBI Taxonomy" id="379075"/>
    <lineage>
        <taxon>Bacteria</taxon>
        <taxon>Pseudomonadati</taxon>
        <taxon>Bacteroidota</taxon>
        <taxon>Cytophagia</taxon>
        <taxon>Cytophagales</taxon>
        <taxon>Flammeovirgaceae</taxon>
        <taxon>Sediminitomix</taxon>
    </lineage>
</organism>
<evidence type="ECO:0000313" key="4">
    <source>
        <dbReference type="Proteomes" id="UP000245535"/>
    </source>
</evidence>
<evidence type="ECO:0000313" key="3">
    <source>
        <dbReference type="EMBL" id="PWJ43136.1"/>
    </source>
</evidence>
<comment type="caution">
    <text evidence="3">The sequence shown here is derived from an EMBL/GenBank/DDBJ whole genome shotgun (WGS) entry which is preliminary data.</text>
</comment>
<protein>
    <submittedName>
        <fullName evidence="3">Lysophospholipase L1-like esterase</fullName>
    </submittedName>
</protein>
<dbReference type="SUPFAM" id="SSF52266">
    <property type="entry name" value="SGNH hydrolase"/>
    <property type="match status" value="1"/>
</dbReference>
<accession>A0A315ZC31</accession>
<dbReference type="InterPro" id="IPR036514">
    <property type="entry name" value="SGNH_hydro_sf"/>
</dbReference>
<proteinExistence type="predicted"/>